<evidence type="ECO:0000256" key="9">
    <source>
        <dbReference type="PIRSR" id="PIRSR602401-1"/>
    </source>
</evidence>
<evidence type="ECO:0000256" key="5">
    <source>
        <dbReference type="ARBA" id="ARBA00022723"/>
    </source>
</evidence>
<dbReference type="SUPFAM" id="SSF48264">
    <property type="entry name" value="Cytochrome P450"/>
    <property type="match status" value="1"/>
</dbReference>
<dbReference type="EMBL" id="ML170293">
    <property type="protein sequence ID" value="TDL15041.1"/>
    <property type="molecule type" value="Genomic_DNA"/>
</dbReference>
<keyword evidence="4 9" id="KW-0349">Heme</keyword>
<reference evidence="11 12" key="1">
    <citation type="submission" date="2018-06" db="EMBL/GenBank/DDBJ databases">
        <title>A transcriptomic atlas of mushroom development highlights an independent origin of complex multicellularity.</title>
        <authorList>
            <consortium name="DOE Joint Genome Institute"/>
            <person name="Krizsan K."/>
            <person name="Almasi E."/>
            <person name="Merenyi Z."/>
            <person name="Sahu N."/>
            <person name="Viragh M."/>
            <person name="Koszo T."/>
            <person name="Mondo S."/>
            <person name="Kiss B."/>
            <person name="Balint B."/>
            <person name="Kues U."/>
            <person name="Barry K."/>
            <person name="Hegedus J.C."/>
            <person name="Henrissat B."/>
            <person name="Johnson J."/>
            <person name="Lipzen A."/>
            <person name="Ohm R."/>
            <person name="Nagy I."/>
            <person name="Pangilinan J."/>
            <person name="Yan J."/>
            <person name="Xiong Y."/>
            <person name="Grigoriev I.V."/>
            <person name="Hibbett D.S."/>
            <person name="Nagy L.G."/>
        </authorList>
    </citation>
    <scope>NUCLEOTIDE SEQUENCE [LARGE SCALE GENOMIC DNA]</scope>
    <source>
        <strain evidence="11 12">SZMC22713</strain>
    </source>
</reference>
<evidence type="ECO:0000256" key="10">
    <source>
        <dbReference type="RuleBase" id="RU000461"/>
    </source>
</evidence>
<comment type="pathway">
    <text evidence="2">Secondary metabolite biosynthesis.</text>
</comment>
<dbReference type="PANTHER" id="PTHR46300:SF7">
    <property type="entry name" value="P450, PUTATIVE (EUROFUNG)-RELATED"/>
    <property type="match status" value="1"/>
</dbReference>
<dbReference type="AlphaFoldDB" id="A0A4Y7PJ58"/>
<keyword evidence="7 9" id="KW-0408">Iron</keyword>
<keyword evidence="8 10" id="KW-0503">Monooxygenase</keyword>
<dbReference type="PRINTS" id="PR00385">
    <property type="entry name" value="P450"/>
</dbReference>
<dbReference type="VEuPathDB" id="FungiDB:BD410DRAFT_845513"/>
<keyword evidence="12" id="KW-1185">Reference proteome</keyword>
<protein>
    <submittedName>
        <fullName evidence="11">Cytochrome P450</fullName>
    </submittedName>
</protein>
<dbReference type="PROSITE" id="PS00086">
    <property type="entry name" value="CYTOCHROME_P450"/>
    <property type="match status" value="1"/>
</dbReference>
<comment type="similarity">
    <text evidence="3 10">Belongs to the cytochrome P450 family.</text>
</comment>
<comment type="cofactor">
    <cofactor evidence="1 9">
        <name>heme</name>
        <dbReference type="ChEBI" id="CHEBI:30413"/>
    </cofactor>
</comment>
<dbReference type="OrthoDB" id="2789670at2759"/>
<dbReference type="InterPro" id="IPR001128">
    <property type="entry name" value="Cyt_P450"/>
</dbReference>
<name>A0A4Y7PJ58_9AGAM</name>
<accession>A0A4Y7PJ58</accession>
<dbReference type="GO" id="GO:0020037">
    <property type="term" value="F:heme binding"/>
    <property type="evidence" value="ECO:0007669"/>
    <property type="project" value="InterPro"/>
</dbReference>
<dbReference type="CDD" id="cd11065">
    <property type="entry name" value="CYP64-like"/>
    <property type="match status" value="1"/>
</dbReference>
<evidence type="ECO:0000256" key="4">
    <source>
        <dbReference type="ARBA" id="ARBA00022617"/>
    </source>
</evidence>
<dbReference type="PANTHER" id="PTHR46300">
    <property type="entry name" value="P450, PUTATIVE (EUROFUNG)-RELATED-RELATED"/>
    <property type="match status" value="1"/>
</dbReference>
<proteinExistence type="inferred from homology"/>
<dbReference type="GO" id="GO:0004497">
    <property type="term" value="F:monooxygenase activity"/>
    <property type="evidence" value="ECO:0007669"/>
    <property type="project" value="UniProtKB-KW"/>
</dbReference>
<dbReference type="InterPro" id="IPR036396">
    <property type="entry name" value="Cyt_P450_sf"/>
</dbReference>
<sequence length="464" mass="52408">MPIEHPWLTYAEWAKTYGDIVYVHAFGQPIILLNTLEMANDLLAKRSSIYSDRARMVMAGELAGYADEMVFSNYGERLRDMRKLFHRELNSPGLQNYWPLHTERSRNFVRNLWDDVNQIEEQVINFAGSLILKVVYGYRAAPKNDAWIKLSQHVMKSFASASKPGAWLVDFIPALRYVPEWFPGAGFRRVAEVWRDEHSRFVHGPYVWSKQNQDAITRPNFATTILDEYSGNPPAKTEECLRWTLTSLWGGGADTTVSTIMSFFLAMCMFPEVQRRGQEEIDRVIGSNRLPEISDREDLPFIEAISREALRWNPVAPLTPPHKLTQDDEYLGYKLPAGSLVLANIWSILHDKHIFPDPFNFQPERFIDNPTASKTVSAAFGFGRRICPGIQFAETSIFIAIATALATSNISNAVDVTGKRVSTSDLQYTSGTISHPPPFRCSVAPRSTIAASLLNASVAEPSER</sequence>
<keyword evidence="6 10" id="KW-0560">Oxidoreductase</keyword>
<dbReference type="Pfam" id="PF00067">
    <property type="entry name" value="p450"/>
    <property type="match status" value="1"/>
</dbReference>
<evidence type="ECO:0000313" key="11">
    <source>
        <dbReference type="EMBL" id="TDL15041.1"/>
    </source>
</evidence>
<keyword evidence="5 9" id="KW-0479">Metal-binding</keyword>
<evidence type="ECO:0000313" key="12">
    <source>
        <dbReference type="Proteomes" id="UP000294933"/>
    </source>
</evidence>
<organism evidence="11 12">
    <name type="scientific">Rickenella mellea</name>
    <dbReference type="NCBI Taxonomy" id="50990"/>
    <lineage>
        <taxon>Eukaryota</taxon>
        <taxon>Fungi</taxon>
        <taxon>Dikarya</taxon>
        <taxon>Basidiomycota</taxon>
        <taxon>Agaricomycotina</taxon>
        <taxon>Agaricomycetes</taxon>
        <taxon>Hymenochaetales</taxon>
        <taxon>Rickenellaceae</taxon>
        <taxon>Rickenella</taxon>
    </lineage>
</organism>
<feature type="binding site" description="axial binding residue" evidence="9">
    <location>
        <position position="387"/>
    </location>
    <ligand>
        <name>heme</name>
        <dbReference type="ChEBI" id="CHEBI:30413"/>
    </ligand>
    <ligandPart>
        <name>Fe</name>
        <dbReference type="ChEBI" id="CHEBI:18248"/>
    </ligandPart>
</feature>
<dbReference type="STRING" id="50990.A0A4Y7PJ58"/>
<dbReference type="PRINTS" id="PR00463">
    <property type="entry name" value="EP450I"/>
</dbReference>
<evidence type="ECO:0000256" key="2">
    <source>
        <dbReference type="ARBA" id="ARBA00005179"/>
    </source>
</evidence>
<evidence type="ECO:0000256" key="6">
    <source>
        <dbReference type="ARBA" id="ARBA00023002"/>
    </source>
</evidence>
<dbReference type="Gene3D" id="1.10.630.10">
    <property type="entry name" value="Cytochrome P450"/>
    <property type="match status" value="1"/>
</dbReference>
<evidence type="ECO:0000256" key="7">
    <source>
        <dbReference type="ARBA" id="ARBA00023004"/>
    </source>
</evidence>
<dbReference type="GO" id="GO:0016705">
    <property type="term" value="F:oxidoreductase activity, acting on paired donors, with incorporation or reduction of molecular oxygen"/>
    <property type="evidence" value="ECO:0007669"/>
    <property type="project" value="InterPro"/>
</dbReference>
<dbReference type="InterPro" id="IPR017972">
    <property type="entry name" value="Cyt_P450_CS"/>
</dbReference>
<evidence type="ECO:0000256" key="3">
    <source>
        <dbReference type="ARBA" id="ARBA00010617"/>
    </source>
</evidence>
<dbReference type="GO" id="GO:0005506">
    <property type="term" value="F:iron ion binding"/>
    <property type="evidence" value="ECO:0007669"/>
    <property type="project" value="InterPro"/>
</dbReference>
<dbReference type="InterPro" id="IPR002401">
    <property type="entry name" value="Cyt_P450_E_grp-I"/>
</dbReference>
<evidence type="ECO:0000256" key="1">
    <source>
        <dbReference type="ARBA" id="ARBA00001971"/>
    </source>
</evidence>
<evidence type="ECO:0000256" key="8">
    <source>
        <dbReference type="ARBA" id="ARBA00023033"/>
    </source>
</evidence>
<gene>
    <name evidence="11" type="ORF">BD410DRAFT_845513</name>
</gene>
<dbReference type="InterPro" id="IPR050364">
    <property type="entry name" value="Cytochrome_P450_fung"/>
</dbReference>
<dbReference type="Proteomes" id="UP000294933">
    <property type="component" value="Unassembled WGS sequence"/>
</dbReference>